<dbReference type="Proteomes" id="UP000293089">
    <property type="component" value="Unassembled WGS sequence"/>
</dbReference>
<accession>A0ABY1WB43</accession>
<keyword evidence="2" id="KW-1185">Reference proteome</keyword>
<comment type="caution">
    <text evidence="1">The sequence shown here is derived from an EMBL/GenBank/DDBJ whole genome shotgun (WGS) entry which is preliminary data.</text>
</comment>
<name>A0ABY1WB43_9GAMM</name>
<evidence type="ECO:0000313" key="1">
    <source>
        <dbReference type="EMBL" id="TAA18222.1"/>
    </source>
</evidence>
<organism evidence="1 2">
    <name type="scientific">Pseudoxanthomonas winnipegensis</name>
    <dbReference type="NCBI Taxonomy" id="2480810"/>
    <lineage>
        <taxon>Bacteria</taxon>
        <taxon>Pseudomonadati</taxon>
        <taxon>Pseudomonadota</taxon>
        <taxon>Gammaproteobacteria</taxon>
        <taxon>Lysobacterales</taxon>
        <taxon>Lysobacteraceae</taxon>
        <taxon>Pseudoxanthomonas</taxon>
    </lineage>
</organism>
<gene>
    <name evidence="1" type="ORF">EA658_13835</name>
</gene>
<reference evidence="1 2" key="1">
    <citation type="submission" date="2019-02" db="EMBL/GenBank/DDBJ databases">
        <title>WGS of Pseudoxanthomonas species novum from clinical isolates.</title>
        <authorList>
            <person name="Bernier A.-M."/>
            <person name="Bernard K."/>
            <person name="Vachon A."/>
        </authorList>
    </citation>
    <scope>NUCLEOTIDE SEQUENCE [LARGE SCALE GENOMIC DNA]</scope>
    <source>
        <strain evidence="2">NML 170316</strain>
    </source>
</reference>
<sequence>MDITDRLILIPLLAYQAGTGPTQLIAMFFRPIRPGDRERLPDCQARRAEVCPLVGSQHHVSTGVGIEQGQVDEGAGVVIEGAVNGQQTVPDAPVNLGR</sequence>
<dbReference type="EMBL" id="SHME01000004">
    <property type="protein sequence ID" value="TAA18222.1"/>
    <property type="molecule type" value="Genomic_DNA"/>
</dbReference>
<protein>
    <submittedName>
        <fullName evidence="1">Uncharacterized protein</fullName>
    </submittedName>
</protein>
<dbReference type="RefSeq" id="WP_130532641.1">
    <property type="nucleotide sequence ID" value="NZ_SHME01000004.1"/>
</dbReference>
<evidence type="ECO:0000313" key="2">
    <source>
        <dbReference type="Proteomes" id="UP000293089"/>
    </source>
</evidence>
<proteinExistence type="predicted"/>